<dbReference type="Gene3D" id="2.30.29.30">
    <property type="entry name" value="Pleckstrin-homology domain (PH domain)/Phosphotyrosine-binding domain (PTB)"/>
    <property type="match status" value="2"/>
</dbReference>
<evidence type="ECO:0000259" key="9">
    <source>
        <dbReference type="PROSITE" id="PS50002"/>
    </source>
</evidence>
<feature type="domain" description="MyTH4" evidence="11">
    <location>
        <begin position="768"/>
        <end position="923"/>
    </location>
</feature>
<dbReference type="PROSITE" id="PS51016">
    <property type="entry name" value="MYTH4"/>
    <property type="match status" value="1"/>
</dbReference>
<accession>A0A914XQ05</accession>
<evidence type="ECO:0000256" key="7">
    <source>
        <dbReference type="PROSITE-ProRule" id="PRU00192"/>
    </source>
</evidence>
<feature type="region of interest" description="Disordered" evidence="8">
    <location>
        <begin position="366"/>
        <end position="397"/>
    </location>
</feature>
<feature type="region of interest" description="Disordered" evidence="8">
    <location>
        <begin position="1"/>
        <end position="318"/>
    </location>
</feature>
<dbReference type="SUPFAM" id="SSF47031">
    <property type="entry name" value="Second domain of FERM"/>
    <property type="match status" value="1"/>
</dbReference>
<dbReference type="InterPro" id="IPR019748">
    <property type="entry name" value="FERM_central"/>
</dbReference>
<dbReference type="PROSITE" id="PS50002">
    <property type="entry name" value="SH3"/>
    <property type="match status" value="1"/>
</dbReference>
<evidence type="ECO:0000256" key="1">
    <source>
        <dbReference type="ARBA" id="ARBA00004496"/>
    </source>
</evidence>
<feature type="compositionally biased region" description="Basic and acidic residues" evidence="8">
    <location>
        <begin position="167"/>
        <end position="190"/>
    </location>
</feature>
<feature type="compositionally biased region" description="Pro residues" evidence="8">
    <location>
        <begin position="19"/>
        <end position="37"/>
    </location>
</feature>
<dbReference type="InterPro" id="IPR038185">
    <property type="entry name" value="MyTH4_dom_sf"/>
</dbReference>
<dbReference type="Gene3D" id="2.30.30.40">
    <property type="entry name" value="SH3 Domains"/>
    <property type="match status" value="1"/>
</dbReference>
<dbReference type="InterPro" id="IPR001452">
    <property type="entry name" value="SH3_domain"/>
</dbReference>
<sequence length="1257" mass="143248">MDDTDVDADDGADAKDPSPPEPNYPAPAPQPVLPPQPMFAAPLPHIPTDSAAAHAADDMHDDGRPSMTMVIRSTPPPYPTAADGGSAPPHQVRIGKMRSTSREARYVNPTPFEPGLNVSHDIRDVIHSHHQASPAPIRREYYPSEPHSAHSDGIASPVNRSDIYSEIARDERKTMSPEVERRRPQQHEQVHMQQADASAFDPPPMDRSQQQPGRLPHFRFREAQRELEKEALEKLRENSKHLPPPVDEVRLWRAPRRDNLEPTPDFSRLNPRRVSDRPRDPPAPPTAAPHVPHAPHAQPRYVPNDVPPPPPAHAEPAAIHQTRPMAPMEVVEWITESDVVREPQVERRVRNIAIDDKHYMRPSVDTNAARAPHDPDEPFEHQNGMHSPPLMDKSKKKPQALTYTKAPWELTVRKELFFPHEELDDAQELDLVFYQVIKDCRKSNPFRIRNYERETIMQMLRQHRINVDSVNFQQIPSPVKLAVVETARQWPLYFCRLYPVVEDRKSEYVSQLLGVGESGVRLVARNYDSIVEPLKILDHFDFTDLAQVEVPEPRLFRLLTRQGIEVRVFSDKAEQIKALVERYLFGQPKGKHFVRAISDYVTKQKNLLSFKRGEVIQLIKRDQMTPAAPDSAPNVLWLYGKIDNRYGNFPADYAEPIGDDHDYGVYGALGSSIYMSQDAYRPATTAADDYMLDESMMDEQWVGTNGTMPTDGSASGAKGKFTMMEFAMMYFRQGPGKHGQNGDTRGLRGGDRKKKEWTWKDIADQVKYTPTPINHSLLRLESAEYDKMAQEGFMCIMRYMGDQPLKKGQTLTDCVYELLMICHRHPPMRDELYCQIIRQTTNNKSQRAESAIRGWRLFSIMTAYFDCSEVLKPYLMKYLSEAAGDTRRAYHGTALVCHQHLKKTFKYGGRKFLLGAKEVEATTLGKNLKRQIYHLPGGHKKVINTKAVTVVEEIIQDLCQELNIRSSSEQQEFCLCYILEAENAMKLLANDEYILDTSTELEHKQKEYFLLLKRTVWIHPLRLDNDLYIDVMFFQLVPDYLEGLLVVLRSADTVSAALMDDIARLGALLHFADEDSRPHNVNPRTVNALLPRIVQNLRHVTMEQWADRVNRKIAQLPPGINPTEARARFLEVLQAWPLFGSTFFYITNVSDPRVQGECLLAINRHGLQFLHIITHETLAEFRLSEVMSTHKFSAAPPSGGQPVQFLDLKVGNLMQQRVITLQTDQGTEVSRLLGQYIYVDSQNRGFINGGESNGVAH</sequence>
<feature type="compositionally biased region" description="Basic and acidic residues" evidence="8">
    <location>
        <begin position="137"/>
        <end position="150"/>
    </location>
</feature>
<dbReference type="Pfam" id="PF07653">
    <property type="entry name" value="SH3_2"/>
    <property type="match status" value="1"/>
</dbReference>
<dbReference type="InterPro" id="IPR019749">
    <property type="entry name" value="Band_41_domain"/>
</dbReference>
<evidence type="ECO:0000256" key="8">
    <source>
        <dbReference type="SAM" id="MobiDB-lite"/>
    </source>
</evidence>
<comment type="similarity">
    <text evidence="2">Belongs to the TRAFAC class myosin-kinesin ATPase superfamily. Myosin family.</text>
</comment>
<keyword evidence="4" id="KW-0963">Cytoplasm</keyword>
<keyword evidence="6" id="KW-0009">Actin-binding</keyword>
<protein>
    <submittedName>
        <fullName evidence="13">Unconventional myosin-XV</fullName>
    </submittedName>
</protein>
<feature type="compositionally biased region" description="Low complexity" evidence="8">
    <location>
        <begin position="288"/>
        <end position="300"/>
    </location>
</feature>
<keyword evidence="5" id="KW-0677">Repeat</keyword>
<dbReference type="InterPro" id="IPR035963">
    <property type="entry name" value="FERM_2"/>
</dbReference>
<evidence type="ECO:0000313" key="13">
    <source>
        <dbReference type="WBParaSite" id="PSAMB.scaffold898size38992.g9635.t1"/>
    </source>
</evidence>
<feature type="compositionally biased region" description="Acidic residues" evidence="8">
    <location>
        <begin position="1"/>
        <end position="11"/>
    </location>
</feature>
<dbReference type="InterPro" id="IPR000857">
    <property type="entry name" value="MyTH4_dom"/>
</dbReference>
<feature type="compositionally biased region" description="Basic and acidic residues" evidence="8">
    <location>
        <begin position="55"/>
        <end position="64"/>
    </location>
</feature>
<dbReference type="Pfam" id="PF26570">
    <property type="entry name" value="MYO15"/>
    <property type="match status" value="1"/>
</dbReference>
<keyword evidence="12" id="KW-1185">Reference proteome</keyword>
<feature type="domain" description="SH3" evidence="9">
    <location>
        <begin position="589"/>
        <end position="659"/>
    </location>
</feature>
<evidence type="ECO:0000256" key="6">
    <source>
        <dbReference type="ARBA" id="ARBA00023203"/>
    </source>
</evidence>
<reference evidence="13" key="1">
    <citation type="submission" date="2022-11" db="UniProtKB">
        <authorList>
            <consortium name="WormBaseParasite"/>
        </authorList>
    </citation>
    <scope>IDENTIFICATION</scope>
</reference>
<dbReference type="Gene3D" id="1.25.40.530">
    <property type="entry name" value="MyTH4 domain"/>
    <property type="match status" value="1"/>
</dbReference>
<dbReference type="Pfam" id="PF02174">
    <property type="entry name" value="IRS"/>
    <property type="match status" value="1"/>
</dbReference>
<dbReference type="CDD" id="cd14473">
    <property type="entry name" value="FERM_B-lobe"/>
    <property type="match status" value="1"/>
</dbReference>
<feature type="compositionally biased region" description="Basic and acidic residues" evidence="8">
    <location>
        <begin position="247"/>
        <end position="260"/>
    </location>
</feature>
<evidence type="ECO:0000313" key="12">
    <source>
        <dbReference type="Proteomes" id="UP000887566"/>
    </source>
</evidence>
<comment type="subcellular location">
    <subcellularLocation>
        <location evidence="1">Cytoplasm</location>
    </subcellularLocation>
</comment>
<dbReference type="PANTHER" id="PTHR22692">
    <property type="entry name" value="MYOSIN VII, XV"/>
    <property type="match status" value="1"/>
</dbReference>
<dbReference type="GO" id="GO:0005737">
    <property type="term" value="C:cytoplasm"/>
    <property type="evidence" value="ECO:0007669"/>
    <property type="project" value="UniProtKB-SubCell"/>
</dbReference>
<dbReference type="InterPro" id="IPR059004">
    <property type="entry name" value="MYO15"/>
</dbReference>
<dbReference type="WBParaSite" id="PSAMB.scaffold898size38992.g9635.t1">
    <property type="protein sequence ID" value="PSAMB.scaffold898size38992.g9635.t1"/>
    <property type="gene ID" value="PSAMB.scaffold898size38992.g9635"/>
</dbReference>
<dbReference type="GO" id="GO:0003779">
    <property type="term" value="F:actin binding"/>
    <property type="evidence" value="ECO:0007669"/>
    <property type="project" value="UniProtKB-KW"/>
</dbReference>
<proteinExistence type="inferred from homology"/>
<evidence type="ECO:0000259" key="10">
    <source>
        <dbReference type="PROSITE" id="PS50057"/>
    </source>
</evidence>
<feature type="compositionally biased region" description="Basic and acidic residues" evidence="8">
    <location>
        <begin position="219"/>
        <end position="240"/>
    </location>
</feature>
<dbReference type="InterPro" id="IPR000299">
    <property type="entry name" value="FERM_domain"/>
</dbReference>
<evidence type="ECO:0000256" key="3">
    <source>
        <dbReference type="ARBA" id="ARBA00022443"/>
    </source>
</evidence>
<keyword evidence="3 7" id="KW-0728">SH3 domain</keyword>
<dbReference type="InterPro" id="IPR041795">
    <property type="entry name" value="MyoXV_FERM_C"/>
</dbReference>
<dbReference type="SMART" id="SM00139">
    <property type="entry name" value="MyTH4"/>
    <property type="match status" value="1"/>
</dbReference>
<feature type="compositionally biased region" description="Basic and acidic residues" evidence="8">
    <location>
        <begin position="371"/>
        <end position="380"/>
    </location>
</feature>
<dbReference type="Pfam" id="PF00373">
    <property type="entry name" value="FERM_M"/>
    <property type="match status" value="1"/>
</dbReference>
<dbReference type="SUPFAM" id="SSF50729">
    <property type="entry name" value="PH domain-like"/>
    <property type="match status" value="1"/>
</dbReference>
<evidence type="ECO:0000259" key="11">
    <source>
        <dbReference type="PROSITE" id="PS51016"/>
    </source>
</evidence>
<name>A0A914XQ05_9BILA</name>
<dbReference type="InterPro" id="IPR036028">
    <property type="entry name" value="SH3-like_dom_sf"/>
</dbReference>
<dbReference type="PROSITE" id="PS50057">
    <property type="entry name" value="FERM_3"/>
    <property type="match status" value="1"/>
</dbReference>
<evidence type="ECO:0000256" key="4">
    <source>
        <dbReference type="ARBA" id="ARBA00022490"/>
    </source>
</evidence>
<dbReference type="PANTHER" id="PTHR22692:SF26">
    <property type="entry name" value="SH3 DOMAIN-CONTAINING PROTEIN"/>
    <property type="match status" value="1"/>
</dbReference>
<dbReference type="GO" id="GO:0005856">
    <property type="term" value="C:cytoskeleton"/>
    <property type="evidence" value="ECO:0007669"/>
    <property type="project" value="InterPro"/>
</dbReference>
<dbReference type="Proteomes" id="UP000887566">
    <property type="component" value="Unplaced"/>
</dbReference>
<dbReference type="SUPFAM" id="SSF50044">
    <property type="entry name" value="SH3-domain"/>
    <property type="match status" value="1"/>
</dbReference>
<dbReference type="InterPro" id="IPR002404">
    <property type="entry name" value="IRS_PTB"/>
</dbReference>
<dbReference type="SMART" id="SM00326">
    <property type="entry name" value="SH3"/>
    <property type="match status" value="1"/>
</dbReference>
<dbReference type="Pfam" id="PF00784">
    <property type="entry name" value="MyTH4"/>
    <property type="match status" value="1"/>
</dbReference>
<dbReference type="CDD" id="cd13201">
    <property type="entry name" value="FERM_C_MyoXV"/>
    <property type="match status" value="1"/>
</dbReference>
<dbReference type="InterPro" id="IPR011993">
    <property type="entry name" value="PH-like_dom_sf"/>
</dbReference>
<dbReference type="AlphaFoldDB" id="A0A914XQ05"/>
<organism evidence="12 13">
    <name type="scientific">Plectus sambesii</name>
    <dbReference type="NCBI Taxonomy" id="2011161"/>
    <lineage>
        <taxon>Eukaryota</taxon>
        <taxon>Metazoa</taxon>
        <taxon>Ecdysozoa</taxon>
        <taxon>Nematoda</taxon>
        <taxon>Chromadorea</taxon>
        <taxon>Plectida</taxon>
        <taxon>Plectina</taxon>
        <taxon>Plectoidea</taxon>
        <taxon>Plectidae</taxon>
        <taxon>Plectus</taxon>
    </lineage>
</organism>
<evidence type="ECO:0000256" key="2">
    <source>
        <dbReference type="ARBA" id="ARBA00008314"/>
    </source>
</evidence>
<feature type="domain" description="FERM" evidence="10">
    <location>
        <begin position="928"/>
        <end position="1244"/>
    </location>
</feature>
<dbReference type="InterPro" id="IPR051567">
    <property type="entry name" value="Unconventional_Myosin_ATPase"/>
</dbReference>
<evidence type="ECO:0000256" key="5">
    <source>
        <dbReference type="ARBA" id="ARBA00022737"/>
    </source>
</evidence>
<dbReference type="SMART" id="SM00295">
    <property type="entry name" value="B41"/>
    <property type="match status" value="1"/>
</dbReference>